<evidence type="ECO:0000313" key="1">
    <source>
        <dbReference type="EMBL" id="SNU98034.1"/>
    </source>
</evidence>
<evidence type="ECO:0000313" key="2">
    <source>
        <dbReference type="Proteomes" id="UP000215383"/>
    </source>
</evidence>
<organism evidence="1 2">
    <name type="scientific">Megamonas hypermegale</name>
    <dbReference type="NCBI Taxonomy" id="158847"/>
    <lineage>
        <taxon>Bacteria</taxon>
        <taxon>Bacillati</taxon>
        <taxon>Bacillota</taxon>
        <taxon>Negativicutes</taxon>
        <taxon>Selenomonadales</taxon>
        <taxon>Selenomonadaceae</taxon>
        <taxon>Megamonas</taxon>
    </lineage>
</organism>
<reference evidence="1 2" key="1">
    <citation type="submission" date="2017-06" db="EMBL/GenBank/DDBJ databases">
        <authorList>
            <consortium name="Pathogen Informatics"/>
        </authorList>
    </citation>
    <scope>NUCLEOTIDE SEQUENCE [LARGE SCALE GENOMIC DNA]</scope>
    <source>
        <strain evidence="1 2">NCTC10570</strain>
    </source>
</reference>
<dbReference type="RefSeq" id="WP_051177650.1">
    <property type="nucleotide sequence ID" value="NZ_LT906446.1"/>
</dbReference>
<dbReference type="Proteomes" id="UP000215383">
    <property type="component" value="Chromosome 1"/>
</dbReference>
<keyword evidence="2" id="KW-1185">Reference proteome</keyword>
<gene>
    <name evidence="1" type="ORF">SAMEA4364220_00860</name>
</gene>
<sequence length="211" mass="23718">MSYASGMAIGLTIGQQLLKFFAQGNQGKNNNSSGFNFEQLGKEINYINKEIEEQSVRLAHAIKGRRRYYINALKNNEKLAKLITVKLNELPFIKQVTANVNTGSLLILYSCAENVMDDIFTQLKQRVFNIGNKLMAMGGNATTQIGCILLNLIREINLWIKTKTGNLMDLRVAVAGFFIIRGLRKVMTMGQRPNGPQMLWWAFSILRGLGK</sequence>
<dbReference type="AlphaFoldDB" id="A0A239TMI2"/>
<dbReference type="Pfam" id="PF19991">
    <property type="entry name" value="HMA_2"/>
    <property type="match status" value="1"/>
</dbReference>
<dbReference type="EMBL" id="LT906446">
    <property type="protein sequence ID" value="SNU98034.1"/>
    <property type="molecule type" value="Genomic_DNA"/>
</dbReference>
<proteinExistence type="predicted"/>
<dbReference type="GeneID" id="78506880"/>
<protein>
    <submittedName>
        <fullName evidence="1">Uncharacterized protein</fullName>
    </submittedName>
</protein>
<dbReference type="eggNOG" id="ENOG5032UST">
    <property type="taxonomic scope" value="Bacteria"/>
</dbReference>
<accession>A0A239TMI2</accession>
<name>A0A239TMI2_9FIRM</name>